<evidence type="ECO:0000313" key="1">
    <source>
        <dbReference type="EMBL" id="CAB4559303.1"/>
    </source>
</evidence>
<gene>
    <name evidence="1" type="ORF">UFOPK1591_00613</name>
</gene>
<dbReference type="EMBL" id="CAEZTD010000035">
    <property type="protein sequence ID" value="CAB4559303.1"/>
    <property type="molecule type" value="Genomic_DNA"/>
</dbReference>
<proteinExistence type="predicted"/>
<name>A0A6J6DAG7_9ZZZZ</name>
<sequence length="335" mass="37209">MTRPRPTPTVYCTYFDSGYLSRGLTLIESMRAHGEESPVIVLALDNDVKEFFDAENMPGVTAILVEDLEKAEPALLPLKSARSRMEYYFTCTPLLVRYAMNLVGTPGSTAIYVDADLFFFDAPRKAVDALGDGSVGIIEHRYPTRLAQRLAKYGRFNVGWVAFVDDEDGRRVLDWYSQSTLDWCGDTPLDGKYADQGYLNSFPDFAGVKILHSAAFDLAPWNTARHDIRLVNNAVSVDGDPLNFFHVHGLRKVGNWYVTAQGVYGAKLTSALKRGVYEPYVRALERWDAYAQSKLPARSAPAQRGVGLKGFAFRSLKSVLNRWAILTGAAISSGK</sequence>
<accession>A0A6J6DAG7</accession>
<protein>
    <submittedName>
        <fullName evidence="1">Unannotated protein</fullName>
    </submittedName>
</protein>
<organism evidence="1">
    <name type="scientific">freshwater metagenome</name>
    <dbReference type="NCBI Taxonomy" id="449393"/>
    <lineage>
        <taxon>unclassified sequences</taxon>
        <taxon>metagenomes</taxon>
        <taxon>ecological metagenomes</taxon>
    </lineage>
</organism>
<dbReference type="SUPFAM" id="SSF53448">
    <property type="entry name" value="Nucleotide-diphospho-sugar transferases"/>
    <property type="match status" value="1"/>
</dbReference>
<dbReference type="AlphaFoldDB" id="A0A6J6DAG7"/>
<dbReference type="InterPro" id="IPR029044">
    <property type="entry name" value="Nucleotide-diphossugar_trans"/>
</dbReference>
<reference evidence="1" key="1">
    <citation type="submission" date="2020-05" db="EMBL/GenBank/DDBJ databases">
        <authorList>
            <person name="Chiriac C."/>
            <person name="Salcher M."/>
            <person name="Ghai R."/>
            <person name="Kavagutti S V."/>
        </authorList>
    </citation>
    <scope>NUCLEOTIDE SEQUENCE</scope>
</reference>